<protein>
    <submittedName>
        <fullName evidence="1">Uncharacterized protein</fullName>
    </submittedName>
</protein>
<accession>A0A2J1DR24</accession>
<evidence type="ECO:0000313" key="1">
    <source>
        <dbReference type="EMBL" id="PKH44577.1"/>
    </source>
</evidence>
<gene>
    <name evidence="1" type="ORF">CVH13_01829</name>
</gene>
<sequence length="38" mass="4011">MIIIQSAYFSIITMAADKYLPAFGAAGSLAFVSGHIPH</sequence>
<reference evidence="1 2" key="1">
    <citation type="journal article" date="2017" name="FEMS Microbiol. Ecol.">
        <title>Reconstructed genomes of novel Dehalococcoides mccartyi strains from 1,2,3,4-tetrachlorodibenzo-p-dioxin-dechlorinating enrichment cultures reveal divergent reductive dehalogenase gene profiles.</title>
        <authorList>
            <person name="Dam H.T."/>
            <person name="Vollmers J."/>
            <person name="Kaster A.K."/>
            <person name="Haggblom M.M."/>
        </authorList>
    </citation>
    <scope>NUCLEOTIDE SEQUENCE [LARGE SCALE GENOMIC DNA]</scope>
    <source>
        <strain evidence="1 2">H1-3-2.001</strain>
    </source>
</reference>
<dbReference type="Proteomes" id="UP000233649">
    <property type="component" value="Unassembled WGS sequence"/>
</dbReference>
<feature type="non-terminal residue" evidence="1">
    <location>
        <position position="38"/>
    </location>
</feature>
<evidence type="ECO:0000313" key="2">
    <source>
        <dbReference type="Proteomes" id="UP000233649"/>
    </source>
</evidence>
<dbReference type="EMBL" id="PHFD01000470">
    <property type="protein sequence ID" value="PKH44577.1"/>
    <property type="molecule type" value="Genomic_DNA"/>
</dbReference>
<name>A0A2J1DR24_9CHLR</name>
<dbReference type="AlphaFoldDB" id="A0A2J1DR24"/>
<proteinExistence type="predicted"/>
<comment type="caution">
    <text evidence="1">The sequence shown here is derived from an EMBL/GenBank/DDBJ whole genome shotgun (WGS) entry which is preliminary data.</text>
</comment>
<organism evidence="1 2">
    <name type="scientific">Dehalococcoides mccartyi</name>
    <dbReference type="NCBI Taxonomy" id="61435"/>
    <lineage>
        <taxon>Bacteria</taxon>
        <taxon>Bacillati</taxon>
        <taxon>Chloroflexota</taxon>
        <taxon>Dehalococcoidia</taxon>
        <taxon>Dehalococcoidales</taxon>
        <taxon>Dehalococcoidaceae</taxon>
        <taxon>Dehalococcoides</taxon>
    </lineage>
</organism>